<dbReference type="Gene3D" id="1.10.287.2900">
    <property type="match status" value="1"/>
</dbReference>
<keyword evidence="4" id="KW-0560">Oxidoreductase</keyword>
<keyword evidence="11" id="KW-1185">Reference proteome</keyword>
<feature type="region of interest" description="Disordered" evidence="9">
    <location>
        <begin position="99"/>
        <end position="140"/>
    </location>
</feature>
<evidence type="ECO:0000256" key="1">
    <source>
        <dbReference type="ARBA" id="ARBA00004173"/>
    </source>
</evidence>
<gene>
    <name evidence="12" type="primary">LOC100367824</name>
</gene>
<sequence>MSYCREEGKDRIIFVTQEDHEEPSTANVDFEDDDDEPGLILPNGEINWSCPCLGGMATGPCGQEFKEAFSCFHYSNAEVKGSNCLEEFRSMQNCMREYPELYPDKDDEEDDGVEEKDTVDIPNAQGGTEEQTSNTRDTRS</sequence>
<feature type="compositionally biased region" description="Acidic residues" evidence="9">
    <location>
        <begin position="105"/>
        <end position="114"/>
    </location>
</feature>
<dbReference type="Pfam" id="PF06747">
    <property type="entry name" value="CHCH"/>
    <property type="match status" value="1"/>
</dbReference>
<dbReference type="PANTHER" id="PTHR21622:SF0">
    <property type="entry name" value="COILED-COIL-HELIX-COILED-COIL-HELIX DOMAIN CONTAINING 4"/>
    <property type="match status" value="1"/>
</dbReference>
<name>A0ABM0GGY8_SACKO</name>
<feature type="region of interest" description="Disordered" evidence="9">
    <location>
        <begin position="19"/>
        <end position="38"/>
    </location>
</feature>
<dbReference type="PROSITE" id="PS51808">
    <property type="entry name" value="CHCH"/>
    <property type="match status" value="1"/>
</dbReference>
<dbReference type="Proteomes" id="UP000694865">
    <property type="component" value="Unplaced"/>
</dbReference>
<evidence type="ECO:0000256" key="4">
    <source>
        <dbReference type="ARBA" id="ARBA00023002"/>
    </source>
</evidence>
<feature type="compositionally biased region" description="Polar residues" evidence="9">
    <location>
        <begin position="125"/>
        <end position="140"/>
    </location>
</feature>
<dbReference type="InterPro" id="IPR039289">
    <property type="entry name" value="CHCHD4"/>
</dbReference>
<comment type="subcellular location">
    <subcellularLocation>
        <location evidence="1">Mitochondrion</location>
    </subcellularLocation>
</comment>
<keyword evidence="8" id="KW-0676">Redox-active center</keyword>
<evidence type="ECO:0000256" key="6">
    <source>
        <dbReference type="ARBA" id="ARBA00023128"/>
    </source>
</evidence>
<protein>
    <submittedName>
        <fullName evidence="12">Mitochondrial intermembrane space import and assembly protein 40</fullName>
    </submittedName>
</protein>
<keyword evidence="5" id="KW-0811">Translocation</keyword>
<keyword evidence="2" id="KW-0813">Transport</keyword>
<dbReference type="GeneID" id="100367824"/>
<evidence type="ECO:0000256" key="5">
    <source>
        <dbReference type="ARBA" id="ARBA00023010"/>
    </source>
</evidence>
<reference evidence="12" key="2">
    <citation type="submission" date="2025-08" db="UniProtKB">
        <authorList>
            <consortium name="RefSeq"/>
        </authorList>
    </citation>
    <scope>IDENTIFICATION</scope>
</reference>
<proteinExistence type="predicted"/>
<dbReference type="PANTHER" id="PTHR21622">
    <property type="entry name" value="COILED-COIL-HELIX-COILED-COIL-HELIX DOMAIN CONTAINING 4"/>
    <property type="match status" value="1"/>
</dbReference>
<evidence type="ECO:0000256" key="2">
    <source>
        <dbReference type="ARBA" id="ARBA00022448"/>
    </source>
</evidence>
<dbReference type="RefSeq" id="NP_001171854.1">
    <property type="nucleotide sequence ID" value="NM_001184925.1"/>
</dbReference>
<evidence type="ECO:0000256" key="3">
    <source>
        <dbReference type="ARBA" id="ARBA00022927"/>
    </source>
</evidence>
<evidence type="ECO:0000313" key="11">
    <source>
        <dbReference type="Proteomes" id="UP000694865"/>
    </source>
</evidence>
<evidence type="ECO:0000256" key="7">
    <source>
        <dbReference type="ARBA" id="ARBA00023157"/>
    </source>
</evidence>
<evidence type="ECO:0000313" key="12">
    <source>
        <dbReference type="RefSeq" id="NP_001171854.1"/>
    </source>
</evidence>
<organism evidence="11 12">
    <name type="scientific">Saccoglossus kowalevskii</name>
    <name type="common">Acorn worm</name>
    <dbReference type="NCBI Taxonomy" id="10224"/>
    <lineage>
        <taxon>Eukaryota</taxon>
        <taxon>Metazoa</taxon>
        <taxon>Hemichordata</taxon>
        <taxon>Enteropneusta</taxon>
        <taxon>Harrimaniidae</taxon>
        <taxon>Saccoglossus</taxon>
    </lineage>
</organism>
<evidence type="ECO:0000256" key="8">
    <source>
        <dbReference type="ARBA" id="ARBA00023284"/>
    </source>
</evidence>
<evidence type="ECO:0000256" key="9">
    <source>
        <dbReference type="SAM" id="MobiDB-lite"/>
    </source>
</evidence>
<dbReference type="InterPro" id="IPR010625">
    <property type="entry name" value="CHCH"/>
</dbReference>
<reference evidence="12" key="1">
    <citation type="journal article" date="2008" name="Biol. Bull.">
        <title>cDNA sequences for transcription factors and signaling proteins of the hemichordate Saccoglossus kowalevskii: efficacy of the expressed sequence tag (EST) approach for evolutionary and developmental studies of a new organism.</title>
        <authorList>
            <person name="Freeman R.M. Jr."/>
            <person name="Wu M."/>
            <person name="Cordonnier-Pratt M.M."/>
            <person name="Pratt L.H."/>
            <person name="Gruber C.E."/>
            <person name="Smith M."/>
            <person name="Lander E.S."/>
            <person name="Stange-Thomann N."/>
            <person name="Lowe C.J."/>
            <person name="Gerhart J."/>
            <person name="Kirschner M."/>
        </authorList>
    </citation>
    <scope>NUCLEOTIDE SEQUENCE</scope>
</reference>
<feature type="domain" description="CHCH" evidence="10">
    <location>
        <begin position="61"/>
        <end position="96"/>
    </location>
</feature>
<accession>A0ABM0GGY8</accession>
<keyword evidence="7" id="KW-1015">Disulfide bond</keyword>
<evidence type="ECO:0000259" key="10">
    <source>
        <dbReference type="Pfam" id="PF06747"/>
    </source>
</evidence>
<keyword evidence="6" id="KW-0496">Mitochondrion</keyword>
<keyword evidence="3" id="KW-0653">Protein transport</keyword>